<gene>
    <name evidence="1" type="ORF">LCGC14_1308150</name>
</gene>
<dbReference type="AlphaFoldDB" id="A0A0F9NQK8"/>
<sequence length="60" mass="6896">MVNIRICPKCKEPKLKNAINISGWLAPDMYNCTACGYMGRFYIEVDSEDFELDKEKTSKS</sequence>
<accession>A0A0F9NQK8</accession>
<dbReference type="EMBL" id="LAZR01007695">
    <property type="protein sequence ID" value="KKM83562.1"/>
    <property type="molecule type" value="Genomic_DNA"/>
</dbReference>
<proteinExistence type="predicted"/>
<organism evidence="1">
    <name type="scientific">marine sediment metagenome</name>
    <dbReference type="NCBI Taxonomy" id="412755"/>
    <lineage>
        <taxon>unclassified sequences</taxon>
        <taxon>metagenomes</taxon>
        <taxon>ecological metagenomes</taxon>
    </lineage>
</organism>
<name>A0A0F9NQK8_9ZZZZ</name>
<comment type="caution">
    <text evidence="1">The sequence shown here is derived from an EMBL/GenBank/DDBJ whole genome shotgun (WGS) entry which is preliminary data.</text>
</comment>
<evidence type="ECO:0000313" key="1">
    <source>
        <dbReference type="EMBL" id="KKM83562.1"/>
    </source>
</evidence>
<protein>
    <submittedName>
        <fullName evidence="1">Uncharacterized protein</fullName>
    </submittedName>
</protein>
<reference evidence="1" key="1">
    <citation type="journal article" date="2015" name="Nature">
        <title>Complex archaea that bridge the gap between prokaryotes and eukaryotes.</title>
        <authorList>
            <person name="Spang A."/>
            <person name="Saw J.H."/>
            <person name="Jorgensen S.L."/>
            <person name="Zaremba-Niedzwiedzka K."/>
            <person name="Martijn J."/>
            <person name="Lind A.E."/>
            <person name="van Eijk R."/>
            <person name="Schleper C."/>
            <person name="Guy L."/>
            <person name="Ettema T.J."/>
        </authorList>
    </citation>
    <scope>NUCLEOTIDE SEQUENCE</scope>
</reference>